<dbReference type="PANTHER" id="PTHR43336:SF3">
    <property type="entry name" value="GUANYLATE CYCLASE DOMAIN-CONTAINING PROTEIN"/>
    <property type="match status" value="1"/>
</dbReference>
<feature type="compositionally biased region" description="Polar residues" evidence="1">
    <location>
        <begin position="445"/>
        <end position="468"/>
    </location>
</feature>
<name>A0AAD3DA24_9STRA</name>
<accession>A0AAD3DA24</accession>
<dbReference type="Gene3D" id="3.30.70.1230">
    <property type="entry name" value="Nucleotide cyclase"/>
    <property type="match status" value="1"/>
</dbReference>
<dbReference type="PANTHER" id="PTHR43336">
    <property type="entry name" value="OXYGEN SENSOR HISTIDINE KINASE RESPONSE REGULATOR DEVS/DOSS"/>
    <property type="match status" value="1"/>
</dbReference>
<dbReference type="InterPro" id="IPR029787">
    <property type="entry name" value="Nucleotide_cyclase"/>
</dbReference>
<feature type="transmembrane region" description="Helical" evidence="2">
    <location>
        <begin position="185"/>
        <end position="203"/>
    </location>
</feature>
<dbReference type="EMBL" id="BLLK01000069">
    <property type="protein sequence ID" value="GFH60702.1"/>
    <property type="molecule type" value="Genomic_DNA"/>
</dbReference>
<evidence type="ECO:0000313" key="4">
    <source>
        <dbReference type="EMBL" id="GFH60702.1"/>
    </source>
</evidence>
<keyword evidence="2" id="KW-0472">Membrane</keyword>
<gene>
    <name evidence="4" type="ORF">CTEN210_17178</name>
</gene>
<dbReference type="SUPFAM" id="SSF55073">
    <property type="entry name" value="Nucleotide cyclase"/>
    <property type="match status" value="1"/>
</dbReference>
<keyword evidence="5" id="KW-1185">Reference proteome</keyword>
<evidence type="ECO:0000313" key="5">
    <source>
        <dbReference type="Proteomes" id="UP001054902"/>
    </source>
</evidence>
<comment type="caution">
    <text evidence="4">The sequence shown here is derived from an EMBL/GenBank/DDBJ whole genome shotgun (WGS) entry which is preliminary data.</text>
</comment>
<keyword evidence="2" id="KW-0812">Transmembrane</keyword>
<dbReference type="PROSITE" id="PS50125">
    <property type="entry name" value="GUANYLATE_CYCLASE_2"/>
    <property type="match status" value="1"/>
</dbReference>
<feature type="transmembrane region" description="Helical" evidence="2">
    <location>
        <begin position="669"/>
        <end position="689"/>
    </location>
</feature>
<evidence type="ECO:0000259" key="3">
    <source>
        <dbReference type="PROSITE" id="PS50125"/>
    </source>
</evidence>
<keyword evidence="2" id="KW-1133">Transmembrane helix</keyword>
<feature type="transmembrane region" description="Helical" evidence="2">
    <location>
        <begin position="218"/>
        <end position="243"/>
    </location>
</feature>
<dbReference type="Proteomes" id="UP001054902">
    <property type="component" value="Unassembled WGS sequence"/>
</dbReference>
<feature type="compositionally biased region" description="Basic residues" evidence="1">
    <location>
        <begin position="521"/>
        <end position="530"/>
    </location>
</feature>
<feature type="region of interest" description="Disordered" evidence="1">
    <location>
        <begin position="424"/>
        <end position="475"/>
    </location>
</feature>
<feature type="domain" description="Guanylate cyclase" evidence="3">
    <location>
        <begin position="795"/>
        <end position="965"/>
    </location>
</feature>
<dbReference type="AlphaFoldDB" id="A0AAD3DA24"/>
<evidence type="ECO:0000256" key="1">
    <source>
        <dbReference type="SAM" id="MobiDB-lite"/>
    </source>
</evidence>
<dbReference type="CDD" id="cd07302">
    <property type="entry name" value="CHD"/>
    <property type="match status" value="1"/>
</dbReference>
<reference evidence="4 5" key="1">
    <citation type="journal article" date="2021" name="Sci. Rep.">
        <title>The genome of the diatom Chaetoceros tenuissimus carries an ancient integrated fragment of an extant virus.</title>
        <authorList>
            <person name="Hongo Y."/>
            <person name="Kimura K."/>
            <person name="Takaki Y."/>
            <person name="Yoshida Y."/>
            <person name="Baba S."/>
            <person name="Kobayashi G."/>
            <person name="Nagasaki K."/>
            <person name="Hano T."/>
            <person name="Tomaru Y."/>
        </authorList>
    </citation>
    <scope>NUCLEOTIDE SEQUENCE [LARGE SCALE GENOMIC DNA]</scope>
    <source>
        <strain evidence="4 5">NIES-3715</strain>
    </source>
</reference>
<dbReference type="InterPro" id="IPR001054">
    <property type="entry name" value="A/G_cyclase"/>
</dbReference>
<organism evidence="4 5">
    <name type="scientific">Chaetoceros tenuissimus</name>
    <dbReference type="NCBI Taxonomy" id="426638"/>
    <lineage>
        <taxon>Eukaryota</taxon>
        <taxon>Sar</taxon>
        <taxon>Stramenopiles</taxon>
        <taxon>Ochrophyta</taxon>
        <taxon>Bacillariophyta</taxon>
        <taxon>Coscinodiscophyceae</taxon>
        <taxon>Chaetocerotophycidae</taxon>
        <taxon>Chaetocerotales</taxon>
        <taxon>Chaetocerotaceae</taxon>
        <taxon>Chaetoceros</taxon>
    </lineage>
</organism>
<protein>
    <recommendedName>
        <fullName evidence="3">Guanylate cyclase domain-containing protein</fullName>
    </recommendedName>
</protein>
<dbReference type="GO" id="GO:0035556">
    <property type="term" value="P:intracellular signal transduction"/>
    <property type="evidence" value="ECO:0007669"/>
    <property type="project" value="InterPro"/>
</dbReference>
<feature type="compositionally biased region" description="Basic and acidic residues" evidence="1">
    <location>
        <begin position="1056"/>
        <end position="1068"/>
    </location>
</feature>
<dbReference type="GO" id="GO:0009190">
    <property type="term" value="P:cyclic nucleotide biosynthetic process"/>
    <property type="evidence" value="ECO:0007669"/>
    <property type="project" value="InterPro"/>
</dbReference>
<feature type="region of interest" description="Disordered" evidence="1">
    <location>
        <begin position="28"/>
        <end position="60"/>
    </location>
</feature>
<proteinExistence type="predicted"/>
<sequence length="1253" mass="141899">MSGDDQDNQIPKTLKATNWSRIHEIAKNNEFLRKPAQGRPNLDEDDNPTAQIPQNEARKGILRQTSTNNLRDAGRNVKGEVRRKSTTFTGVIPRRNSGLYSLEEDSQEKSKTMDNKSGLKPFWGIRIPSTMNYSAFEAESVANSQGSASRRSGGGDITSLGQIIPCCRPSEWLLHMMNRIVINKYWRIFVTILDAILLFGSSIRDLFCPKKIDLAFDIIFLLTIAVLLVDVIIQSHLVPNYFIFKIKKRRRNAEEKKSVIGKSGRQITMNGQSGHGSTTGRMRGVASDFVDAEEGSISIKGSREFSFDGIKFGGFLFWLDIISAFTLLFDVSLINPLLRNTRTYAISLDSSGIPKHGNHLFEMNNFFDFRCFNTYERWYFLIVVLRTPRIARVMQSSGIISLVLWNLQSIQNFLTARKIKKMNRDSAESTIGDNKQSKKGKNETEGQQQGLLSSTNSEKSNLRGSNHITSKRKLDKMSQFIQNRSSIVERNVPQNAKNAQSARGISKDAFDIITTKSTMSRSRRRKKRRRESTQVGKEMHELTVRLVVVGCMIAIALSSLLSNHDRGLYVPSYLLVAHNMLTSLSSLNNSNISLQDTVDKLELGNSKVLSYTFGNQAYFIDQNNSLRDREMINVIIRCDDGFSDNENVECQNTEATVDIRFFICEGAKYNLLLVFFIMITWYIAVSSFAGPITHLIVIPIERMIKILRMLVSDPLGYQSSEKYKEFVDESEELGTNSKWNKEILEGMETSFLMSTILRIGSLMKVGFGEAGAKIIRQSLNKSNESEDANTNVSCIFLFCDIRHFTDATECLREEVFVFTNKIAEVVHSLCHSYGGSANKNIGDAFLVSWLLNENTMEKKKGKRMRKLSMNSTVPGLQATNHQADKALLAVVKIIIALNYESFFVDELSAETSKRLQEKFPRSSGPLVQMGFGLHAGRAVQGAIGSHRKLDATYISNAVEQAEYLESSTKRYGVKLLMSGEFYRLLTPGNRRRCRQIDQVFFRDDDGDEYEEPPDPFNFERMELYTYDIDVNFVVHPPNSGYSKRETPGNSTTWQEASERSKNSVERTSMKTDLQAMTIAMGLSASMRPIKSSHVVGQSGADNSAAKDRDTKGRRWSTSIWNNINSSKYRSSMERVVSSQVSHESYSGNENDYDDSIEHLEGILLLPTEKCKYSPSIWLSEDMRIVRGRFADGQFFQQFNIGLQHYFNGEWDEARNCLESVDEKIIDGPARYFLEKMQKSNFVPPRGFTGWSEA</sequence>
<dbReference type="Pfam" id="PF00211">
    <property type="entry name" value="Guanylate_cyc"/>
    <property type="match status" value="1"/>
</dbReference>
<feature type="transmembrane region" description="Helical" evidence="2">
    <location>
        <begin position="542"/>
        <end position="562"/>
    </location>
</feature>
<feature type="transmembrane region" description="Helical" evidence="2">
    <location>
        <begin position="312"/>
        <end position="334"/>
    </location>
</feature>
<feature type="region of interest" description="Disordered" evidence="1">
    <location>
        <begin position="516"/>
        <end position="536"/>
    </location>
</feature>
<evidence type="ECO:0000256" key="2">
    <source>
        <dbReference type="SAM" id="Phobius"/>
    </source>
</evidence>
<feature type="region of interest" description="Disordered" evidence="1">
    <location>
        <begin position="1038"/>
        <end position="1068"/>
    </location>
</feature>